<keyword evidence="2" id="KW-1185">Reference proteome</keyword>
<dbReference type="Proteomes" id="UP001153269">
    <property type="component" value="Unassembled WGS sequence"/>
</dbReference>
<accession>A0A9N7VYW9</accession>
<sequence length="118" mass="13074">MEDEGRRSQSVEVDRGGERHLRAPASWAFLIFLVMKMRSGRFLCNWLQASTELAPLQLCTPTSGRENGPSVVAGLGTPCAGVWVSCNRRREMSDCLQVTAALVARWVLVRGGSFHRQV</sequence>
<evidence type="ECO:0000313" key="2">
    <source>
        <dbReference type="Proteomes" id="UP001153269"/>
    </source>
</evidence>
<dbReference type="AlphaFoldDB" id="A0A9N7VYW9"/>
<gene>
    <name evidence="1" type="ORF">PLEPLA_LOCUS44599</name>
</gene>
<evidence type="ECO:0000313" key="1">
    <source>
        <dbReference type="EMBL" id="CAB1456805.1"/>
    </source>
</evidence>
<protein>
    <submittedName>
        <fullName evidence="1">Uncharacterized protein</fullName>
    </submittedName>
</protein>
<name>A0A9N7VYW9_PLEPL</name>
<dbReference type="EMBL" id="CADEAL010004312">
    <property type="protein sequence ID" value="CAB1456805.1"/>
    <property type="molecule type" value="Genomic_DNA"/>
</dbReference>
<comment type="caution">
    <text evidence="1">The sequence shown here is derived from an EMBL/GenBank/DDBJ whole genome shotgun (WGS) entry which is preliminary data.</text>
</comment>
<organism evidence="1 2">
    <name type="scientific">Pleuronectes platessa</name>
    <name type="common">European plaice</name>
    <dbReference type="NCBI Taxonomy" id="8262"/>
    <lineage>
        <taxon>Eukaryota</taxon>
        <taxon>Metazoa</taxon>
        <taxon>Chordata</taxon>
        <taxon>Craniata</taxon>
        <taxon>Vertebrata</taxon>
        <taxon>Euteleostomi</taxon>
        <taxon>Actinopterygii</taxon>
        <taxon>Neopterygii</taxon>
        <taxon>Teleostei</taxon>
        <taxon>Neoteleostei</taxon>
        <taxon>Acanthomorphata</taxon>
        <taxon>Carangaria</taxon>
        <taxon>Pleuronectiformes</taxon>
        <taxon>Pleuronectoidei</taxon>
        <taxon>Pleuronectidae</taxon>
        <taxon>Pleuronectes</taxon>
    </lineage>
</organism>
<proteinExistence type="predicted"/>
<reference evidence="1" key="1">
    <citation type="submission" date="2020-03" db="EMBL/GenBank/DDBJ databases">
        <authorList>
            <person name="Weist P."/>
        </authorList>
    </citation>
    <scope>NUCLEOTIDE SEQUENCE</scope>
</reference>